<keyword evidence="1" id="KW-0238">DNA-binding</keyword>
<feature type="region of interest" description="Disordered" evidence="3">
    <location>
        <begin position="231"/>
        <end position="261"/>
    </location>
</feature>
<dbReference type="EMBL" id="FNTH01000001">
    <property type="protein sequence ID" value="SED10559.1"/>
    <property type="molecule type" value="Genomic_DNA"/>
</dbReference>
<evidence type="ECO:0000259" key="4">
    <source>
        <dbReference type="SMART" id="SM00857"/>
    </source>
</evidence>
<name>A0A1H4XY50_9BRAD</name>
<dbReference type="InterPro" id="IPR006119">
    <property type="entry name" value="Resolv_N"/>
</dbReference>
<reference evidence="5 6" key="1">
    <citation type="submission" date="2016-10" db="EMBL/GenBank/DDBJ databases">
        <authorList>
            <person name="de Groot N.N."/>
        </authorList>
    </citation>
    <scope>NUCLEOTIDE SEQUENCE [LARGE SCALE GENOMIC DNA]</scope>
    <source>
        <strain evidence="5 6">MT12</strain>
    </source>
</reference>
<evidence type="ECO:0000256" key="2">
    <source>
        <dbReference type="ARBA" id="ARBA00023172"/>
    </source>
</evidence>
<evidence type="ECO:0000313" key="5">
    <source>
        <dbReference type="EMBL" id="SED10559.1"/>
    </source>
</evidence>
<dbReference type="InterPro" id="IPR050639">
    <property type="entry name" value="SSR_resolvase"/>
</dbReference>
<evidence type="ECO:0000256" key="1">
    <source>
        <dbReference type="ARBA" id="ARBA00023125"/>
    </source>
</evidence>
<dbReference type="GO" id="GO:0000150">
    <property type="term" value="F:DNA strand exchange activity"/>
    <property type="evidence" value="ECO:0007669"/>
    <property type="project" value="InterPro"/>
</dbReference>
<dbReference type="PANTHER" id="PTHR30461">
    <property type="entry name" value="DNA-INVERTASE FROM LAMBDOID PROPHAGE"/>
    <property type="match status" value="1"/>
</dbReference>
<dbReference type="Proteomes" id="UP000198992">
    <property type="component" value="Unassembled WGS sequence"/>
</dbReference>
<feature type="domain" description="Resolvase/invertase-type recombinase catalytic" evidence="4">
    <location>
        <begin position="55"/>
        <end position="177"/>
    </location>
</feature>
<evidence type="ECO:0000256" key="3">
    <source>
        <dbReference type="SAM" id="MobiDB-lite"/>
    </source>
</evidence>
<proteinExistence type="predicted"/>
<protein>
    <submittedName>
        <fullName evidence="5">Site-specific DNA recombinase</fullName>
    </submittedName>
</protein>
<feature type="region of interest" description="Disordered" evidence="3">
    <location>
        <begin position="1"/>
        <end position="33"/>
    </location>
</feature>
<sequence length="261" mass="28345">MFLGHPHSVAASGTQSAEESQAVDVNAPSEPALLAHRGRPRSRWIAATEVGLISSTFSTVVSGSSRAYDWRCDSVKEVETGKGADALDRRPQLAAALKAARKLKSPIIVAKLDRLSRDVHFISGLMAHKTPFIAAELGADADPFMLHLYAALAEKERAMISRRTRDALAAKKAQGVKLGGLNARGIANRDEAMERAEQLRPILTELAGRSARAMAAALNERKIATPHAVMQGGSLERHRDISPPRTIFPDPRRSQTWRGCY</sequence>
<dbReference type="SMART" id="SM00857">
    <property type="entry name" value="Resolvase"/>
    <property type="match status" value="1"/>
</dbReference>
<dbReference type="PANTHER" id="PTHR30461:SF2">
    <property type="entry name" value="SERINE RECOMBINASE PINE-RELATED"/>
    <property type="match status" value="1"/>
</dbReference>
<accession>A0A1H4XY50</accession>
<dbReference type="InterPro" id="IPR036162">
    <property type="entry name" value="Resolvase-like_N_sf"/>
</dbReference>
<evidence type="ECO:0000313" key="6">
    <source>
        <dbReference type="Proteomes" id="UP000198992"/>
    </source>
</evidence>
<dbReference type="AlphaFoldDB" id="A0A1H4XY50"/>
<organism evidence="5 6">
    <name type="scientific">Bradyrhizobium erythrophlei</name>
    <dbReference type="NCBI Taxonomy" id="1437360"/>
    <lineage>
        <taxon>Bacteria</taxon>
        <taxon>Pseudomonadati</taxon>
        <taxon>Pseudomonadota</taxon>
        <taxon>Alphaproteobacteria</taxon>
        <taxon>Hyphomicrobiales</taxon>
        <taxon>Nitrobacteraceae</taxon>
        <taxon>Bradyrhizobium</taxon>
    </lineage>
</organism>
<dbReference type="Gene3D" id="3.40.50.1390">
    <property type="entry name" value="Resolvase, N-terminal catalytic domain"/>
    <property type="match status" value="1"/>
</dbReference>
<dbReference type="SUPFAM" id="SSF53041">
    <property type="entry name" value="Resolvase-like"/>
    <property type="match status" value="1"/>
</dbReference>
<dbReference type="GO" id="GO:0003677">
    <property type="term" value="F:DNA binding"/>
    <property type="evidence" value="ECO:0007669"/>
    <property type="project" value="UniProtKB-KW"/>
</dbReference>
<keyword evidence="2" id="KW-0233">DNA recombination</keyword>
<gene>
    <name evidence="5" type="ORF">SAMN05444164_3708</name>
</gene>
<dbReference type="Pfam" id="PF00239">
    <property type="entry name" value="Resolvase"/>
    <property type="match status" value="1"/>
</dbReference>